<keyword evidence="1" id="KW-0812">Transmembrane</keyword>
<keyword evidence="1" id="KW-0472">Membrane</keyword>
<reference evidence="2" key="1">
    <citation type="submission" date="2012-01" db="EMBL/GenBank/DDBJ databases">
        <title>Novel operon containing particulate methane monooxygenase-type gene and epoxyalkane:coenzyme M transferase gene in ethylene-assimilating marine bacteria, Haliea sp. ETY-M and ETY-NAG.</title>
        <authorList>
            <person name="Suzuki T."/>
            <person name="Fuse H."/>
        </authorList>
    </citation>
    <scope>NUCLEOTIDE SEQUENCE</scope>
    <source>
        <strain evidence="2">ETY-NAG</strain>
    </source>
</reference>
<dbReference type="AlphaFoldDB" id="J7MDL2"/>
<dbReference type="EMBL" id="AB691747">
    <property type="protein sequence ID" value="BAM38059.1"/>
    <property type="molecule type" value="Genomic_DNA"/>
</dbReference>
<evidence type="ECO:0000313" key="2">
    <source>
        <dbReference type="EMBL" id="BAM38059.1"/>
    </source>
</evidence>
<dbReference type="InterPro" id="IPR037001">
    <property type="entry name" value="NH3/CH4_mOase_suA_sf"/>
</dbReference>
<feature type="transmembrane region" description="Helical" evidence="1">
    <location>
        <begin position="221"/>
        <end position="246"/>
    </location>
</feature>
<dbReference type="GO" id="GO:0004497">
    <property type="term" value="F:monooxygenase activity"/>
    <property type="evidence" value="ECO:0007669"/>
    <property type="project" value="UniProtKB-KW"/>
</dbReference>
<sequence length="285" mass="32277">MFSLINRSDPVLEAAGLRTPAAISSSRAFDIVIATLAIFLMAGSFHIHFMLLAGDWDFWVDWKDRQFWVSITPIVAIVFPAAAQAWLWRMFRVPFGATFVVLCLILAEWVSRIFAFHGWVYFPYSLVWPATLLPGAIVLDMVLLLTRSWLFTGIFGAWAFGLMFYPSNWPMLAAYRVPAEHMGQMATVGDLIGYHFIRSATPEYLRYIERGTLRTFGGESALIASFFAAFMCSMVYFLFWHVGVLASKIHYLPNQMKKFMGMGGMKETDTFTGHQVPSELEGARS</sequence>
<feature type="transmembrane region" description="Helical" evidence="1">
    <location>
        <begin position="28"/>
        <end position="47"/>
    </location>
</feature>
<keyword evidence="1" id="KW-1133">Transmembrane helix</keyword>
<gene>
    <name evidence="2" type="primary">emoA</name>
</gene>
<name>J7MDL2_9GAMM</name>
<feature type="transmembrane region" description="Helical" evidence="1">
    <location>
        <begin position="67"/>
        <end position="88"/>
    </location>
</feature>
<dbReference type="NCBIfam" id="NF041557">
    <property type="entry name" value="AmoA_BACT"/>
    <property type="match status" value="1"/>
</dbReference>
<feature type="transmembrane region" description="Helical" evidence="1">
    <location>
        <begin position="121"/>
        <end position="142"/>
    </location>
</feature>
<keyword evidence="2" id="KW-0503">Monooxygenase</keyword>
<dbReference type="Gene3D" id="1.20.1450.10">
    <property type="entry name" value="Ammonia/particulate methane monooxygenase, subunit A"/>
    <property type="match status" value="1"/>
</dbReference>
<feature type="transmembrane region" description="Helical" evidence="1">
    <location>
        <begin position="149"/>
        <end position="166"/>
    </location>
</feature>
<keyword evidence="2" id="KW-0560">Oxidoreductase</keyword>
<dbReference type="Pfam" id="PF02461">
    <property type="entry name" value="AMO"/>
    <property type="match status" value="1"/>
</dbReference>
<feature type="transmembrane region" description="Helical" evidence="1">
    <location>
        <begin position="95"/>
        <end position="115"/>
    </location>
</feature>
<proteinExistence type="predicted"/>
<dbReference type="InterPro" id="IPR003393">
    <property type="entry name" value="NH3_CH4_mOase_A"/>
</dbReference>
<evidence type="ECO:0000256" key="1">
    <source>
        <dbReference type="SAM" id="Phobius"/>
    </source>
</evidence>
<organism evidence="2">
    <name type="scientific">Haliea sp. ETY-NAG</name>
    <dbReference type="NCBI Taxonomy" id="1055106"/>
    <lineage>
        <taxon>Bacteria</taxon>
        <taxon>Pseudomonadati</taxon>
        <taxon>Pseudomonadota</taxon>
        <taxon>Gammaproteobacteria</taxon>
        <taxon>Cellvibrionales</taxon>
        <taxon>Halieaceae</taxon>
        <taxon>Haliea</taxon>
    </lineage>
</organism>
<accession>J7MDL2</accession>
<protein>
    <submittedName>
        <fullName evidence="2">Putative ethylene monooxygenase protein A</fullName>
    </submittedName>
</protein>